<dbReference type="PANTHER" id="PTHR33594">
    <property type="entry name" value="SUPERFAMILY HYDROLASE, PUTATIVE (AFU_ORTHOLOGUE AFUA_1G03035)-RELATED"/>
    <property type="match status" value="1"/>
</dbReference>
<proteinExistence type="predicted"/>
<keyword evidence="3" id="KW-1185">Reference proteome</keyword>
<dbReference type="Gene3D" id="1.10.3210.50">
    <property type="match status" value="1"/>
</dbReference>
<feature type="domain" description="HD/PDEase" evidence="1">
    <location>
        <begin position="23"/>
        <end position="140"/>
    </location>
</feature>
<comment type="caution">
    <text evidence="2">The sequence shown here is derived from an EMBL/GenBank/DDBJ whole genome shotgun (WGS) entry which is preliminary data.</text>
</comment>
<dbReference type="Proteomes" id="UP000604473">
    <property type="component" value="Unassembled WGS sequence"/>
</dbReference>
<dbReference type="Pfam" id="PF01966">
    <property type="entry name" value="HD"/>
    <property type="match status" value="1"/>
</dbReference>
<evidence type="ECO:0000259" key="1">
    <source>
        <dbReference type="SMART" id="SM00471"/>
    </source>
</evidence>
<evidence type="ECO:0000313" key="3">
    <source>
        <dbReference type="Proteomes" id="UP000604473"/>
    </source>
</evidence>
<dbReference type="RefSeq" id="WP_202250544.1">
    <property type="nucleotide sequence ID" value="NZ_JAESJJ010000043.1"/>
</dbReference>
<gene>
    <name evidence="2" type="ORF">JMM60_20135</name>
</gene>
<dbReference type="InterPro" id="IPR006674">
    <property type="entry name" value="HD_domain"/>
</dbReference>
<dbReference type="EMBL" id="JAESJJ010000043">
    <property type="protein sequence ID" value="MBL3611050.1"/>
    <property type="molecule type" value="Genomic_DNA"/>
</dbReference>
<protein>
    <submittedName>
        <fullName evidence="2">HD domain-containing protein</fullName>
    </submittedName>
</protein>
<dbReference type="PROSITE" id="PS51300">
    <property type="entry name" value="NIRD"/>
    <property type="match status" value="1"/>
</dbReference>
<dbReference type="SMART" id="SM00471">
    <property type="entry name" value="HDc"/>
    <property type="match status" value="1"/>
</dbReference>
<dbReference type="InterPro" id="IPR003607">
    <property type="entry name" value="HD/PDEase_dom"/>
</dbReference>
<accession>A0ABS1RY80</accession>
<reference evidence="2 3" key="1">
    <citation type="submission" date="2021-01" db="EMBL/GenBank/DDBJ databases">
        <title>Draft genomes of Rhodovulum sulfidophilum.</title>
        <authorList>
            <person name="Guzman M.S."/>
        </authorList>
    </citation>
    <scope>NUCLEOTIDE SEQUENCE [LARGE SCALE GENOMIC DNA]</scope>
    <source>
        <strain evidence="2 3">AB35</strain>
    </source>
</reference>
<dbReference type="SUPFAM" id="SSF109604">
    <property type="entry name" value="HD-domain/PDEase-like"/>
    <property type="match status" value="1"/>
</dbReference>
<organism evidence="2 3">
    <name type="scientific">Rhodovulum sulfidophilum</name>
    <name type="common">Rhodobacter sulfidophilus</name>
    <dbReference type="NCBI Taxonomy" id="35806"/>
    <lineage>
        <taxon>Bacteria</taxon>
        <taxon>Pseudomonadati</taxon>
        <taxon>Pseudomonadota</taxon>
        <taxon>Alphaproteobacteria</taxon>
        <taxon>Rhodobacterales</taxon>
        <taxon>Paracoccaceae</taxon>
        <taxon>Rhodovulum</taxon>
    </lineage>
</organism>
<dbReference type="PANTHER" id="PTHR33594:SF1">
    <property type="entry name" value="HD_PDEASE DOMAIN-CONTAINING PROTEIN"/>
    <property type="match status" value="1"/>
</dbReference>
<name>A0ABS1RY80_RHOSU</name>
<sequence>MQDQFPKPHVAKALLPHAFDLRDGAHDEAHLLRVWRNVERIASEEGGDIEILLAATLLHDCIWIDKGSSQRHMASRLAAAKARDVLTGMAWSDDRINQVCHAIEAHSFSACITPASLEAKILQDADRLDAIGFIGVARCFYIAGVRKASICDAVDPAANDRPLDEDLFALDHFQTKLMKLERGFQTMTGARLAADRSAHVKSFYNGLLAELS</sequence>
<evidence type="ECO:0000313" key="2">
    <source>
        <dbReference type="EMBL" id="MBL3611050.1"/>
    </source>
</evidence>
<dbReference type="CDD" id="cd00077">
    <property type="entry name" value="HDc"/>
    <property type="match status" value="1"/>
</dbReference>